<dbReference type="Gene3D" id="3.30.70.100">
    <property type="match status" value="1"/>
</dbReference>
<sequence length="114" mass="12992">MIIALVQIPLDGPKRDHDLVTRQSVEATKIFHDVKGLKRKYFLNSDAGGGGIYEFATLEDAKAWFDDDWSDWMKGRFGVRPTLMLFDNPVILDNEKDEVRVDGNPIAPPWRSES</sequence>
<organism evidence="1 2">
    <name type="scientific">Sulfitobacter sediminis</name>
    <dbReference type="NCBI Taxonomy" id="3234186"/>
    <lineage>
        <taxon>Bacteria</taxon>
        <taxon>Pseudomonadati</taxon>
        <taxon>Pseudomonadota</taxon>
        <taxon>Alphaproteobacteria</taxon>
        <taxon>Rhodobacterales</taxon>
        <taxon>Roseobacteraceae</taxon>
        <taxon>Sulfitobacter</taxon>
    </lineage>
</organism>
<dbReference type="InterPro" id="IPR011008">
    <property type="entry name" value="Dimeric_a/b-barrel"/>
</dbReference>
<evidence type="ECO:0000313" key="2">
    <source>
        <dbReference type="Proteomes" id="UP001556098"/>
    </source>
</evidence>
<evidence type="ECO:0008006" key="3">
    <source>
        <dbReference type="Google" id="ProtNLM"/>
    </source>
</evidence>
<name>A0ABV3RP86_9RHOB</name>
<protein>
    <recommendedName>
        <fullName evidence="3">Monooxygenase</fullName>
    </recommendedName>
</protein>
<gene>
    <name evidence="1" type="ORF">AB2B41_12300</name>
</gene>
<proteinExistence type="predicted"/>
<keyword evidence="2" id="KW-1185">Reference proteome</keyword>
<evidence type="ECO:0000313" key="1">
    <source>
        <dbReference type="EMBL" id="MEW9920388.1"/>
    </source>
</evidence>
<dbReference type="SUPFAM" id="SSF54909">
    <property type="entry name" value="Dimeric alpha+beta barrel"/>
    <property type="match status" value="1"/>
</dbReference>
<dbReference type="EMBL" id="JBFNXX010000008">
    <property type="protein sequence ID" value="MEW9920388.1"/>
    <property type="molecule type" value="Genomic_DNA"/>
</dbReference>
<comment type="caution">
    <text evidence="1">The sequence shown here is derived from an EMBL/GenBank/DDBJ whole genome shotgun (WGS) entry which is preliminary data.</text>
</comment>
<dbReference type="Proteomes" id="UP001556098">
    <property type="component" value="Unassembled WGS sequence"/>
</dbReference>
<reference evidence="1 2" key="1">
    <citation type="submission" date="2024-07" db="EMBL/GenBank/DDBJ databases">
        <title>Marimonas sp.nov., isolated from tidal-flat sediment.</title>
        <authorList>
            <person name="Jayan J.N."/>
            <person name="Lee S.S."/>
        </authorList>
    </citation>
    <scope>NUCLEOTIDE SEQUENCE [LARGE SCALE GENOMIC DNA]</scope>
    <source>
        <strain evidence="1 2">MJW-29</strain>
    </source>
</reference>
<dbReference type="RefSeq" id="WP_367878090.1">
    <property type="nucleotide sequence ID" value="NZ_JBFNXX010000008.1"/>
</dbReference>
<accession>A0ABV3RP86</accession>